<dbReference type="PROSITE" id="PS51257">
    <property type="entry name" value="PROKAR_LIPOPROTEIN"/>
    <property type="match status" value="1"/>
</dbReference>
<organism evidence="1 2">
    <name type="scientific">Pseudomonas indica</name>
    <dbReference type="NCBI Taxonomy" id="137658"/>
    <lineage>
        <taxon>Bacteria</taxon>
        <taxon>Pseudomonadati</taxon>
        <taxon>Pseudomonadota</taxon>
        <taxon>Gammaproteobacteria</taxon>
        <taxon>Pseudomonadales</taxon>
        <taxon>Pseudomonadaceae</taxon>
        <taxon>Pseudomonas</taxon>
    </lineage>
</organism>
<dbReference type="NCBIfam" id="NF041532">
    <property type="entry name" value="HprT"/>
    <property type="match status" value="1"/>
</dbReference>
<dbReference type="Proteomes" id="UP000198706">
    <property type="component" value="Unassembled WGS sequence"/>
</dbReference>
<reference evidence="1 2" key="1">
    <citation type="submission" date="2016-10" db="EMBL/GenBank/DDBJ databases">
        <authorList>
            <person name="de Groot N.N."/>
        </authorList>
    </citation>
    <scope>NUCLEOTIDE SEQUENCE [LARGE SCALE GENOMIC DNA]</scope>
    <source>
        <strain evidence="1 2">JCM 21544</strain>
    </source>
</reference>
<accession>A0A1G9J5Q4</accession>
<evidence type="ECO:0000313" key="1">
    <source>
        <dbReference type="EMBL" id="SDL32840.1"/>
    </source>
</evidence>
<proteinExistence type="predicted"/>
<dbReference type="InterPro" id="IPR048207">
    <property type="entry name" value="HprT-like"/>
</dbReference>
<protein>
    <recommendedName>
        <fullName evidence="3">Type III secretion protein HrpT</fullName>
    </recommendedName>
</protein>
<dbReference type="EMBL" id="FNFD01000018">
    <property type="protein sequence ID" value="SDL32840.1"/>
    <property type="molecule type" value="Genomic_DNA"/>
</dbReference>
<gene>
    <name evidence="1" type="ORF">SAMN05216186_11864</name>
</gene>
<evidence type="ECO:0008006" key="3">
    <source>
        <dbReference type="Google" id="ProtNLM"/>
    </source>
</evidence>
<dbReference type="AlphaFoldDB" id="A0A1G9J5Q4"/>
<dbReference type="RefSeq" id="WP_084335321.1">
    <property type="nucleotide sequence ID" value="NZ_CBKZNZ010000013.1"/>
</dbReference>
<sequence length="59" mass="6330">MRKIILILGGCLLVSACSTGPCGSKGCARPSSDAQQLVIWWSPELRSNAEDYTVVPVHD</sequence>
<evidence type="ECO:0000313" key="2">
    <source>
        <dbReference type="Proteomes" id="UP000198706"/>
    </source>
</evidence>
<name>A0A1G9J5Q4_9PSED</name>
<dbReference type="STRING" id="137658.SAMN05216186_11864"/>
<keyword evidence="2" id="KW-1185">Reference proteome</keyword>
<dbReference type="OrthoDB" id="6548477at2"/>